<accession>A0A2S3ZFN3</accession>
<keyword evidence="2" id="KW-1185">Reference proteome</keyword>
<comment type="caution">
    <text evidence="1">The sequence shown here is derived from an EMBL/GenBank/DDBJ whole genome shotgun (WGS) entry which is preliminary data.</text>
</comment>
<dbReference type="EMBL" id="PPXD01000013">
    <property type="protein sequence ID" value="POH65844.1"/>
    <property type="molecule type" value="Genomic_DNA"/>
</dbReference>
<gene>
    <name evidence="1" type="ORF">C3B61_09805</name>
</gene>
<name>A0A2S3ZFN3_9MICO</name>
<evidence type="ECO:0000313" key="2">
    <source>
        <dbReference type="Proteomes" id="UP000237340"/>
    </source>
</evidence>
<protein>
    <submittedName>
        <fullName evidence="1">Uncharacterized protein</fullName>
    </submittedName>
</protein>
<dbReference type="AlphaFoldDB" id="A0A2S3ZFN3"/>
<sequence length="129" mass="13412">MAAFPDDFSYSEFTETGFLVAFAAKAPAAALSTLEEPGIPFEVIEHVGHPLNEAKAETAALATQVRELTGDRLGFSVAPIPKTGVLEVMLSKGDDATLGRSVQSLAGHKSPSGLEVVVIMVDGSPRTAS</sequence>
<dbReference type="Proteomes" id="UP000237340">
    <property type="component" value="Unassembled WGS sequence"/>
</dbReference>
<reference evidence="1 2" key="1">
    <citation type="submission" date="2018-01" db="EMBL/GenBank/DDBJ databases">
        <title>Cryobacterium sp. nov., from glaciers in China.</title>
        <authorList>
            <person name="Liu Q."/>
            <person name="Xin Y.-H."/>
        </authorList>
    </citation>
    <scope>NUCLEOTIDE SEQUENCE [LARGE SCALE GENOMIC DNA]</scope>
    <source>
        <strain evidence="1 2">TMN-42</strain>
    </source>
</reference>
<evidence type="ECO:0000313" key="1">
    <source>
        <dbReference type="EMBL" id="POH65844.1"/>
    </source>
</evidence>
<proteinExistence type="predicted"/>
<organism evidence="1 2">
    <name type="scientific">Cryobacterium zongtaii</name>
    <dbReference type="NCBI Taxonomy" id="1259217"/>
    <lineage>
        <taxon>Bacteria</taxon>
        <taxon>Bacillati</taxon>
        <taxon>Actinomycetota</taxon>
        <taxon>Actinomycetes</taxon>
        <taxon>Micrococcales</taxon>
        <taxon>Microbacteriaceae</taxon>
        <taxon>Cryobacterium</taxon>
    </lineage>
</organism>